<gene>
    <name evidence="2" type="ORF">AUP42_17755</name>
</gene>
<reference evidence="2 3" key="1">
    <citation type="submission" date="2015-12" db="EMBL/GenBank/DDBJ databases">
        <title>Genome sequence of Thalassospira lucentensis MCCC 1A02072.</title>
        <authorList>
            <person name="Lu L."/>
            <person name="Lai Q."/>
            <person name="Shao Z."/>
            <person name="Qian P."/>
        </authorList>
    </citation>
    <scope>NUCLEOTIDE SEQUENCE [LARGE SCALE GENOMIC DNA]</scope>
    <source>
        <strain evidence="2 3">MCCC 1A02072</strain>
    </source>
</reference>
<dbReference type="AlphaFoldDB" id="A0A154L6N6"/>
<dbReference type="InterPro" id="IPR000086">
    <property type="entry name" value="NUDIX_hydrolase_dom"/>
</dbReference>
<dbReference type="Gene3D" id="2.20.70.10">
    <property type="match status" value="1"/>
</dbReference>
<sequence>MYPVCMQKPSGPREKIIPEGDDRERLSCPDCGYIRYDNPKIIVGVVATWEDRYLMCRRAINPRKGFWTLPAGFMEIGETSATGAAREAYEEARADLSLDRLLCLYDLPHISQLQLLYRATLNSPDISCGPESLDVGLFRWADIPWDNIAFPTVHWALHHHRDAIGQDVFPPFGNPPGASARMGSDGN</sequence>
<dbReference type="Pfam" id="PF00293">
    <property type="entry name" value="NUDIX"/>
    <property type="match status" value="1"/>
</dbReference>
<organism evidence="2 3">
    <name type="scientific">Thalassospira lucentensis</name>
    <dbReference type="NCBI Taxonomy" id="168935"/>
    <lineage>
        <taxon>Bacteria</taxon>
        <taxon>Pseudomonadati</taxon>
        <taxon>Pseudomonadota</taxon>
        <taxon>Alphaproteobacteria</taxon>
        <taxon>Rhodospirillales</taxon>
        <taxon>Thalassospiraceae</taxon>
        <taxon>Thalassospira</taxon>
    </lineage>
</organism>
<dbReference type="GO" id="GO:0016787">
    <property type="term" value="F:hydrolase activity"/>
    <property type="evidence" value="ECO:0007669"/>
    <property type="project" value="UniProtKB-KW"/>
</dbReference>
<keyword evidence="2" id="KW-0378">Hydrolase</keyword>
<dbReference type="Proteomes" id="UP000076335">
    <property type="component" value="Unassembled WGS sequence"/>
</dbReference>
<dbReference type="PANTHER" id="PTHR43222">
    <property type="entry name" value="NUDIX HYDROLASE 23"/>
    <property type="match status" value="1"/>
</dbReference>
<accession>A0A154L6N6</accession>
<comment type="caution">
    <text evidence="2">The sequence shown here is derived from an EMBL/GenBank/DDBJ whole genome shotgun (WGS) entry which is preliminary data.</text>
</comment>
<evidence type="ECO:0000313" key="3">
    <source>
        <dbReference type="Proteomes" id="UP000076335"/>
    </source>
</evidence>
<dbReference type="InterPro" id="IPR029401">
    <property type="entry name" value="Nudix_N"/>
</dbReference>
<evidence type="ECO:0000259" key="1">
    <source>
        <dbReference type="PROSITE" id="PS51462"/>
    </source>
</evidence>
<dbReference type="InterPro" id="IPR015797">
    <property type="entry name" value="NUDIX_hydrolase-like_dom_sf"/>
</dbReference>
<feature type="domain" description="Nudix hydrolase" evidence="1">
    <location>
        <begin position="36"/>
        <end position="170"/>
    </location>
</feature>
<proteinExistence type="predicted"/>
<dbReference type="CDD" id="cd04511">
    <property type="entry name" value="NUDIX_Hydrolase"/>
    <property type="match status" value="1"/>
</dbReference>
<dbReference type="Pfam" id="PF14803">
    <property type="entry name" value="Zn_ribbon_Nudix"/>
    <property type="match status" value="1"/>
</dbReference>
<protein>
    <submittedName>
        <fullName evidence="2">NUDIX hydrolase</fullName>
    </submittedName>
</protein>
<dbReference type="SUPFAM" id="SSF55811">
    <property type="entry name" value="Nudix"/>
    <property type="match status" value="1"/>
</dbReference>
<dbReference type="EMBL" id="LPVY01000008">
    <property type="protein sequence ID" value="KZB65804.1"/>
    <property type="molecule type" value="Genomic_DNA"/>
</dbReference>
<dbReference type="PANTHER" id="PTHR43222:SF2">
    <property type="entry name" value="NUDIX HYDROLASE 23, CHLOROPLASTIC"/>
    <property type="match status" value="1"/>
</dbReference>
<evidence type="ECO:0000313" key="2">
    <source>
        <dbReference type="EMBL" id="KZB65804.1"/>
    </source>
</evidence>
<dbReference type="OrthoDB" id="9761969at2"/>
<dbReference type="PROSITE" id="PS51462">
    <property type="entry name" value="NUDIX"/>
    <property type="match status" value="1"/>
</dbReference>
<dbReference type="Gene3D" id="3.90.79.10">
    <property type="entry name" value="Nucleoside Triphosphate Pyrophosphohydrolase"/>
    <property type="match status" value="1"/>
</dbReference>
<name>A0A154L6N6_9PROT</name>